<dbReference type="OrthoDB" id="6044770at2759"/>
<dbReference type="Proteomes" id="UP000728032">
    <property type="component" value="Unassembled WGS sequence"/>
</dbReference>
<dbReference type="EMBL" id="CAJPVJ010012855">
    <property type="protein sequence ID" value="CAG2174544.1"/>
    <property type="molecule type" value="Genomic_DNA"/>
</dbReference>
<dbReference type="SMART" id="SM00115">
    <property type="entry name" value="CASc"/>
    <property type="match status" value="1"/>
</dbReference>
<comment type="similarity">
    <text evidence="1">Belongs to the peptidase C14A family.</text>
</comment>
<evidence type="ECO:0000256" key="1">
    <source>
        <dbReference type="ARBA" id="ARBA00010134"/>
    </source>
</evidence>
<proteinExistence type="inferred from homology"/>
<dbReference type="GO" id="GO:0006915">
    <property type="term" value="P:apoptotic process"/>
    <property type="evidence" value="ECO:0007669"/>
    <property type="project" value="TreeGrafter"/>
</dbReference>
<dbReference type="PANTHER" id="PTHR10454">
    <property type="entry name" value="CASPASE"/>
    <property type="match status" value="1"/>
</dbReference>
<name>A0A7R9MBW7_9ACAR</name>
<dbReference type="SUPFAM" id="SSF52129">
    <property type="entry name" value="Caspase-like"/>
    <property type="match status" value="1"/>
</dbReference>
<dbReference type="Gene3D" id="3.10.100.10">
    <property type="entry name" value="Mannose-Binding Protein A, subunit A"/>
    <property type="match status" value="1"/>
</dbReference>
<dbReference type="SUPFAM" id="SSF56436">
    <property type="entry name" value="C-type lectin-like"/>
    <property type="match status" value="1"/>
</dbReference>
<dbReference type="Gene3D" id="3.40.50.1460">
    <property type="match status" value="1"/>
</dbReference>
<keyword evidence="6" id="KW-1185">Reference proteome</keyword>
<dbReference type="GO" id="GO:0005737">
    <property type="term" value="C:cytoplasm"/>
    <property type="evidence" value="ECO:0007669"/>
    <property type="project" value="TreeGrafter"/>
</dbReference>
<dbReference type="InterPro" id="IPR001304">
    <property type="entry name" value="C-type_lectin-like"/>
</dbReference>
<dbReference type="PROSITE" id="PS00615">
    <property type="entry name" value="C_TYPE_LECTIN_1"/>
    <property type="match status" value="1"/>
</dbReference>
<organism evidence="5">
    <name type="scientific">Oppiella nova</name>
    <dbReference type="NCBI Taxonomy" id="334625"/>
    <lineage>
        <taxon>Eukaryota</taxon>
        <taxon>Metazoa</taxon>
        <taxon>Ecdysozoa</taxon>
        <taxon>Arthropoda</taxon>
        <taxon>Chelicerata</taxon>
        <taxon>Arachnida</taxon>
        <taxon>Acari</taxon>
        <taxon>Acariformes</taxon>
        <taxon>Sarcoptiformes</taxon>
        <taxon>Oribatida</taxon>
        <taxon>Brachypylina</taxon>
        <taxon>Oppioidea</taxon>
        <taxon>Oppiidae</taxon>
        <taxon>Oppiella</taxon>
    </lineage>
</organism>
<protein>
    <recommendedName>
        <fullName evidence="7">C-type lectin domain-containing protein</fullName>
    </recommendedName>
</protein>
<evidence type="ECO:0000313" key="5">
    <source>
        <dbReference type="EMBL" id="CAD7657358.1"/>
    </source>
</evidence>
<dbReference type="InterPro" id="IPR015917">
    <property type="entry name" value="Pept_C14A"/>
</dbReference>
<dbReference type="InterPro" id="IPR001309">
    <property type="entry name" value="Pept_C14_p20"/>
</dbReference>
<dbReference type="InterPro" id="IPR011600">
    <property type="entry name" value="Pept_C14_caspase"/>
</dbReference>
<dbReference type="Pfam" id="PF00656">
    <property type="entry name" value="Peptidase_C14"/>
    <property type="match status" value="1"/>
</dbReference>
<accession>A0A7R9MBW7</accession>
<dbReference type="GO" id="GO:0043525">
    <property type="term" value="P:positive regulation of neuron apoptotic process"/>
    <property type="evidence" value="ECO:0007669"/>
    <property type="project" value="TreeGrafter"/>
</dbReference>
<evidence type="ECO:0008006" key="7">
    <source>
        <dbReference type="Google" id="ProtNLM"/>
    </source>
</evidence>
<feature type="domain" description="C-type lectin" evidence="3">
    <location>
        <begin position="256"/>
        <end position="322"/>
    </location>
</feature>
<dbReference type="GO" id="GO:0004197">
    <property type="term" value="F:cysteine-type endopeptidase activity"/>
    <property type="evidence" value="ECO:0007669"/>
    <property type="project" value="InterPro"/>
</dbReference>
<feature type="domain" description="Caspase family p20" evidence="4">
    <location>
        <begin position="189"/>
        <end position="226"/>
    </location>
</feature>
<reference evidence="5" key="1">
    <citation type="submission" date="2020-11" db="EMBL/GenBank/DDBJ databases">
        <authorList>
            <person name="Tran Van P."/>
        </authorList>
    </citation>
    <scope>NUCLEOTIDE SEQUENCE</scope>
</reference>
<keyword evidence="2" id="KW-1015">Disulfide bond</keyword>
<dbReference type="PANTHER" id="PTHR10454:SF210">
    <property type="entry name" value="CASPASE-2"/>
    <property type="match status" value="1"/>
</dbReference>
<dbReference type="InterPro" id="IPR002398">
    <property type="entry name" value="Pept_C14"/>
</dbReference>
<dbReference type="InterPro" id="IPR016187">
    <property type="entry name" value="CTDL_fold"/>
</dbReference>
<dbReference type="InterPro" id="IPR016186">
    <property type="entry name" value="C-type_lectin-like/link_sf"/>
</dbReference>
<dbReference type="EMBL" id="OC927680">
    <property type="protein sequence ID" value="CAD7657358.1"/>
    <property type="molecule type" value="Genomic_DNA"/>
</dbReference>
<evidence type="ECO:0000313" key="6">
    <source>
        <dbReference type="Proteomes" id="UP000728032"/>
    </source>
</evidence>
<evidence type="ECO:0000259" key="3">
    <source>
        <dbReference type="PROSITE" id="PS50041"/>
    </source>
</evidence>
<dbReference type="AlphaFoldDB" id="A0A7R9MBW7"/>
<dbReference type="InterPro" id="IPR029030">
    <property type="entry name" value="Caspase-like_dom_sf"/>
</dbReference>
<evidence type="ECO:0000259" key="4">
    <source>
        <dbReference type="PROSITE" id="PS50208"/>
    </source>
</evidence>
<dbReference type="PROSITE" id="PS50041">
    <property type="entry name" value="C_TYPE_LECTIN_2"/>
    <property type="match status" value="1"/>
</dbReference>
<dbReference type="PROSITE" id="PS50208">
    <property type="entry name" value="CASPASE_P20"/>
    <property type="match status" value="1"/>
</dbReference>
<dbReference type="InterPro" id="IPR018378">
    <property type="entry name" value="C-type_lectin_CS"/>
</dbReference>
<sequence>MESMDWKDIKKFGHTIETSGLLTHELCEHYSTTQWMTRLNDLVFTGREFASKLTVRKARVTKRVIRVSQKVDDRRNRSETDSENELLLIIANIESSDRTDIQTFSQTIDNNPGLITLELREYYSDSKWMPRFRDLVYTGRKLTPKLTVQKARKIKSNKYGDVYPMTRRVRGVALDPMPTDCPMCSVNSDGQVVPVDTILGYFNNDNCRVLYNKPKMFFVSACRGHKPDLGVLRPLGRSPGESSVRGLYATGGSIPTWSDMFVYYSTIEGITQDMTAGYSNWVEGSPQEEWYSRSCVQISISSYNYGKWFDEPCSRRALVVCERRQEWTIHTLSTALENVTNLLSRQQEVNARQWEVIEELRQNMTYIISQSIDTNISKVANDRDLQSTGIPIGFIYIQLPNQSEPINLWPQTNWSDVTQLYSGLFFRAEGAGSLPFGQTQQANYSSIIATSVTLSDGVDVTDERMYAIREGQWSGTSVTTFMEIMALNSIRVFKTRGENRPVNTAVRIWKLVGSSHNIRLGFRRAVNSTAMASRLRSPPLHDSTLVSIVSAIIRSDITVRTFIS</sequence>
<dbReference type="GO" id="GO:0006508">
    <property type="term" value="P:proteolysis"/>
    <property type="evidence" value="ECO:0007669"/>
    <property type="project" value="InterPro"/>
</dbReference>
<gene>
    <name evidence="5" type="ORF">ONB1V03_LOCUS13988</name>
</gene>
<evidence type="ECO:0000256" key="2">
    <source>
        <dbReference type="ARBA" id="ARBA00023157"/>
    </source>
</evidence>